<name>A0AAV7EDC6_ARIFI</name>
<sequence length="68" mass="7684">MYPRVFNSLLSTELLLQSPHPPHCDSSFYFPHFPAVCIFSNLSLLHRAGRRVSRDNLRGSACALVPKD</sequence>
<evidence type="ECO:0000313" key="1">
    <source>
        <dbReference type="EMBL" id="KAG9445248.1"/>
    </source>
</evidence>
<organism evidence="1 2">
    <name type="scientific">Aristolochia fimbriata</name>
    <name type="common">White veined hardy Dutchman's pipe vine</name>
    <dbReference type="NCBI Taxonomy" id="158543"/>
    <lineage>
        <taxon>Eukaryota</taxon>
        <taxon>Viridiplantae</taxon>
        <taxon>Streptophyta</taxon>
        <taxon>Embryophyta</taxon>
        <taxon>Tracheophyta</taxon>
        <taxon>Spermatophyta</taxon>
        <taxon>Magnoliopsida</taxon>
        <taxon>Magnoliidae</taxon>
        <taxon>Piperales</taxon>
        <taxon>Aristolochiaceae</taxon>
        <taxon>Aristolochia</taxon>
    </lineage>
</organism>
<comment type="caution">
    <text evidence="1">The sequence shown here is derived from an EMBL/GenBank/DDBJ whole genome shotgun (WGS) entry which is preliminary data.</text>
</comment>
<gene>
    <name evidence="1" type="ORF">H6P81_016588</name>
</gene>
<protein>
    <submittedName>
        <fullName evidence="1">Uncharacterized protein</fullName>
    </submittedName>
</protein>
<reference evidence="1 2" key="1">
    <citation type="submission" date="2021-07" db="EMBL/GenBank/DDBJ databases">
        <title>The Aristolochia fimbriata genome: insights into angiosperm evolution, floral development and chemical biosynthesis.</title>
        <authorList>
            <person name="Jiao Y."/>
        </authorList>
    </citation>
    <scope>NUCLEOTIDE SEQUENCE [LARGE SCALE GENOMIC DNA]</scope>
    <source>
        <strain evidence="1">IBCAS-2021</strain>
        <tissue evidence="1">Leaf</tissue>
    </source>
</reference>
<keyword evidence="2" id="KW-1185">Reference proteome</keyword>
<evidence type="ECO:0000313" key="2">
    <source>
        <dbReference type="Proteomes" id="UP000825729"/>
    </source>
</evidence>
<dbReference type="AlphaFoldDB" id="A0AAV7EDC6"/>
<proteinExistence type="predicted"/>
<dbReference type="Proteomes" id="UP000825729">
    <property type="component" value="Unassembled WGS sequence"/>
</dbReference>
<dbReference type="EMBL" id="JAINDJ010000006">
    <property type="protein sequence ID" value="KAG9445248.1"/>
    <property type="molecule type" value="Genomic_DNA"/>
</dbReference>
<accession>A0AAV7EDC6</accession>